<evidence type="ECO:0000313" key="15">
    <source>
        <dbReference type="EMBL" id="AZN38931.1"/>
    </source>
</evidence>
<dbReference type="KEGG" id="palb:EJC50_04030"/>
<dbReference type="InterPro" id="IPR027277">
    <property type="entry name" value="NadC/ModD"/>
</dbReference>
<keyword evidence="16" id="KW-1185">Reference proteome</keyword>
<name>A0A3Q8X2E6_9BACL</name>
<dbReference type="SUPFAM" id="SSF54675">
    <property type="entry name" value="Nicotinate/Quinolinate PRTase N-terminal domain-like"/>
    <property type="match status" value="1"/>
</dbReference>
<dbReference type="PIRSF" id="PIRSF006250">
    <property type="entry name" value="NadC_ModD"/>
    <property type="match status" value="1"/>
</dbReference>
<accession>A0A3Q8X2E6</accession>
<dbReference type="GO" id="GO:0034213">
    <property type="term" value="P:quinolinate catabolic process"/>
    <property type="evidence" value="ECO:0007669"/>
    <property type="project" value="TreeGrafter"/>
</dbReference>
<dbReference type="EMBL" id="CP034437">
    <property type="protein sequence ID" value="AZN38931.1"/>
    <property type="molecule type" value="Genomic_DNA"/>
</dbReference>
<evidence type="ECO:0000256" key="11">
    <source>
        <dbReference type="ARBA" id="ARBA00069173"/>
    </source>
</evidence>
<evidence type="ECO:0000256" key="4">
    <source>
        <dbReference type="ARBA" id="ARBA00011218"/>
    </source>
</evidence>
<dbReference type="CDD" id="cd01572">
    <property type="entry name" value="QPRTase"/>
    <property type="match status" value="1"/>
</dbReference>
<comment type="catalytic activity">
    <reaction evidence="10">
        <text>nicotinate beta-D-ribonucleotide + CO2 + diphosphate = quinolinate + 5-phospho-alpha-D-ribose 1-diphosphate + 2 H(+)</text>
        <dbReference type="Rhea" id="RHEA:12733"/>
        <dbReference type="ChEBI" id="CHEBI:15378"/>
        <dbReference type="ChEBI" id="CHEBI:16526"/>
        <dbReference type="ChEBI" id="CHEBI:29959"/>
        <dbReference type="ChEBI" id="CHEBI:33019"/>
        <dbReference type="ChEBI" id="CHEBI:57502"/>
        <dbReference type="ChEBI" id="CHEBI:58017"/>
        <dbReference type="EC" id="2.4.2.19"/>
    </reaction>
</comment>
<dbReference type="GO" id="GO:0005737">
    <property type="term" value="C:cytoplasm"/>
    <property type="evidence" value="ECO:0007669"/>
    <property type="project" value="TreeGrafter"/>
</dbReference>
<dbReference type="InterPro" id="IPR036068">
    <property type="entry name" value="Nicotinate_pribotase-like_C"/>
</dbReference>
<dbReference type="GO" id="GO:0004514">
    <property type="term" value="F:nicotinate-nucleotide diphosphorylase (carboxylating) activity"/>
    <property type="evidence" value="ECO:0007669"/>
    <property type="project" value="UniProtKB-EC"/>
</dbReference>
<dbReference type="EC" id="2.4.2.19" evidence="5"/>
<feature type="domain" description="Quinolinate phosphoribosyl transferase N-terminal" evidence="14">
    <location>
        <begin position="33"/>
        <end position="118"/>
    </location>
</feature>
<evidence type="ECO:0000256" key="7">
    <source>
        <dbReference type="ARBA" id="ARBA00022676"/>
    </source>
</evidence>
<dbReference type="NCBIfam" id="TIGR00078">
    <property type="entry name" value="nadC"/>
    <property type="match status" value="1"/>
</dbReference>
<dbReference type="OrthoDB" id="9782546at2"/>
<evidence type="ECO:0000256" key="10">
    <source>
        <dbReference type="ARBA" id="ARBA00047445"/>
    </source>
</evidence>
<evidence type="ECO:0000256" key="3">
    <source>
        <dbReference type="ARBA" id="ARBA00009400"/>
    </source>
</evidence>
<dbReference type="InterPro" id="IPR013785">
    <property type="entry name" value="Aldolase_TIM"/>
</dbReference>
<dbReference type="Pfam" id="PF02749">
    <property type="entry name" value="QRPTase_N"/>
    <property type="match status" value="1"/>
</dbReference>
<dbReference type="InterPro" id="IPR022412">
    <property type="entry name" value="Quinolinate_PRibosylTrfase_N"/>
</dbReference>
<evidence type="ECO:0000256" key="2">
    <source>
        <dbReference type="ARBA" id="ARBA00004893"/>
    </source>
</evidence>
<dbReference type="GO" id="GO:0009435">
    <property type="term" value="P:NAD+ biosynthetic process"/>
    <property type="evidence" value="ECO:0007669"/>
    <property type="project" value="UniProtKB-UniPathway"/>
</dbReference>
<comment type="subunit">
    <text evidence="4">Hexamer formed by 3 homodimers.</text>
</comment>
<dbReference type="InterPro" id="IPR037128">
    <property type="entry name" value="Quinolinate_PRibosylTase_N_sf"/>
</dbReference>
<comment type="function">
    <text evidence="1">Involved in the catabolism of quinolinic acid (QA).</text>
</comment>
<dbReference type="FunFam" id="3.90.1170.20:FF:000001">
    <property type="entry name" value="Nicotinate-nucleotide diphosphorylase (Carboxylating)"/>
    <property type="match status" value="1"/>
</dbReference>
<comment type="pathway">
    <text evidence="2">Cofactor biosynthesis; NAD(+) biosynthesis; nicotinate D-ribonucleotide from quinolinate: step 1/1.</text>
</comment>
<dbReference type="Gene3D" id="3.90.1170.20">
    <property type="entry name" value="Quinolinate phosphoribosyl transferase, N-terminal domain"/>
    <property type="match status" value="1"/>
</dbReference>
<gene>
    <name evidence="15" type="primary">nadC</name>
    <name evidence="15" type="ORF">EJC50_04030</name>
</gene>
<proteinExistence type="inferred from homology"/>
<dbReference type="Proteomes" id="UP000272528">
    <property type="component" value="Chromosome"/>
</dbReference>
<dbReference type="SUPFAM" id="SSF51690">
    <property type="entry name" value="Nicotinate/Quinolinate PRTase C-terminal domain-like"/>
    <property type="match status" value="1"/>
</dbReference>
<evidence type="ECO:0000256" key="8">
    <source>
        <dbReference type="ARBA" id="ARBA00022679"/>
    </source>
</evidence>
<dbReference type="FunFam" id="3.20.20.70:FF:000030">
    <property type="entry name" value="Nicotinate-nucleotide pyrophosphorylase, carboxylating"/>
    <property type="match status" value="1"/>
</dbReference>
<organism evidence="15 16">
    <name type="scientific">Paenibacillus albus</name>
    <dbReference type="NCBI Taxonomy" id="2495582"/>
    <lineage>
        <taxon>Bacteria</taxon>
        <taxon>Bacillati</taxon>
        <taxon>Bacillota</taxon>
        <taxon>Bacilli</taxon>
        <taxon>Bacillales</taxon>
        <taxon>Paenibacillaceae</taxon>
        <taxon>Paenibacillus</taxon>
    </lineage>
</organism>
<dbReference type="RefSeq" id="WP_126012672.1">
    <property type="nucleotide sequence ID" value="NZ_CP034437.1"/>
</dbReference>
<evidence type="ECO:0000256" key="5">
    <source>
        <dbReference type="ARBA" id="ARBA00011944"/>
    </source>
</evidence>
<dbReference type="Pfam" id="PF01729">
    <property type="entry name" value="QRPTase_C"/>
    <property type="match status" value="1"/>
</dbReference>
<keyword evidence="6" id="KW-0662">Pyridine nucleotide biosynthesis</keyword>
<comment type="similarity">
    <text evidence="3 12">Belongs to the NadC/ModD family.</text>
</comment>
<keyword evidence="7 12" id="KW-0328">Glycosyltransferase</keyword>
<dbReference type="PANTHER" id="PTHR32179">
    <property type="entry name" value="NICOTINATE-NUCLEOTIDE PYROPHOSPHORYLASE [CARBOXYLATING]"/>
    <property type="match status" value="1"/>
</dbReference>
<dbReference type="UniPathway" id="UPA00253">
    <property type="reaction ID" value="UER00331"/>
</dbReference>
<evidence type="ECO:0000259" key="14">
    <source>
        <dbReference type="Pfam" id="PF02749"/>
    </source>
</evidence>
<sequence>MYEATLAAVGGGSADTLRAQIKAWLAEDIGTGDITSWATIPAGSRSKAVIHVKEAGVLAGMPIAALVFDVVDSSLTFRPLAADGDAVQKGTVLAEVEGSTHSILTGERLALNLLQRLSGIATKTRAFVNAIEGLPTRLVDTRKTTPGHRLLEKYAVRVGGGHNHRFGLYDAVMIKDNHIKGSGGITGAVQAARQVIPHTMKIEVETESLEQVAEALACGSDIIMLDNMSNDLMREAVKQIKAHSPHVIVEASGNVNLTTIRTIAECGVDVISVGSLTYSFQSLDISLDLNGKKGGA</sequence>
<protein>
    <recommendedName>
        <fullName evidence="11">Probable nicotinate-nucleotide pyrophosphorylase [carboxylating]</fullName>
        <ecNumber evidence="5">2.4.2.19</ecNumber>
    </recommendedName>
    <alternativeName>
        <fullName evidence="9">Quinolinate phosphoribosyltransferase [decarboxylating]</fullName>
    </alternativeName>
</protein>
<dbReference type="InterPro" id="IPR002638">
    <property type="entry name" value="Quinolinate_PRibosylTrfase_C"/>
</dbReference>
<reference evidence="16" key="1">
    <citation type="submission" date="2018-12" db="EMBL/GenBank/DDBJ databases">
        <title>Genome sequence of Peanibacillus sp.</title>
        <authorList>
            <person name="Subramani G."/>
            <person name="Srinivasan S."/>
            <person name="Kim M.K."/>
        </authorList>
    </citation>
    <scope>NUCLEOTIDE SEQUENCE [LARGE SCALE GENOMIC DNA]</scope>
    <source>
        <strain evidence="16">18JY67-1</strain>
    </source>
</reference>
<dbReference type="AlphaFoldDB" id="A0A3Q8X2E6"/>
<evidence type="ECO:0000256" key="12">
    <source>
        <dbReference type="PIRNR" id="PIRNR006250"/>
    </source>
</evidence>
<feature type="domain" description="Quinolinate phosphoribosyl transferase C-terminal" evidence="13">
    <location>
        <begin position="120"/>
        <end position="288"/>
    </location>
</feature>
<evidence type="ECO:0000256" key="6">
    <source>
        <dbReference type="ARBA" id="ARBA00022642"/>
    </source>
</evidence>
<evidence type="ECO:0000256" key="1">
    <source>
        <dbReference type="ARBA" id="ARBA00003237"/>
    </source>
</evidence>
<dbReference type="PANTHER" id="PTHR32179:SF3">
    <property type="entry name" value="NICOTINATE-NUCLEOTIDE PYROPHOSPHORYLASE [CARBOXYLATING]"/>
    <property type="match status" value="1"/>
</dbReference>
<evidence type="ECO:0000313" key="16">
    <source>
        <dbReference type="Proteomes" id="UP000272528"/>
    </source>
</evidence>
<dbReference type="Gene3D" id="3.20.20.70">
    <property type="entry name" value="Aldolase class I"/>
    <property type="match status" value="1"/>
</dbReference>
<evidence type="ECO:0000259" key="13">
    <source>
        <dbReference type="Pfam" id="PF01729"/>
    </source>
</evidence>
<keyword evidence="8 12" id="KW-0808">Transferase</keyword>
<dbReference type="InterPro" id="IPR004393">
    <property type="entry name" value="NadC"/>
</dbReference>
<evidence type="ECO:0000256" key="9">
    <source>
        <dbReference type="ARBA" id="ARBA00033102"/>
    </source>
</evidence>